<comment type="caution">
    <text evidence="7">The sequence shown here is derived from an EMBL/GenBank/DDBJ whole genome shotgun (WGS) entry which is preliminary data.</text>
</comment>
<keyword evidence="8" id="KW-1185">Reference proteome</keyword>
<gene>
    <name evidence="7" type="ORF">BaRGS_00010129</name>
</gene>
<sequence length="563" mass="62451">MHPAHQKVNGKSCIEVWQQEIACHGKTTVEYSSGRGPTGGVESAMTQCIFVRANSNLPFNTFLDFYLKEQTNGAGRGFPLTSNCQQSFFHAVMLYTSKTQPASVGQFMSEGSDSGTDTYERVNSVVEDKSSRFLVKDRNFGRQYAHLYAERLWTARPKLIEAAKAKWDADIPVCKLHELQSDTRCIVIGTLFKHMELKPNILKEISEEHNLMPQPIRSKFTDESDKLILEDELQRIILVGELSCHTVVTGVIVAVLGQEPDDDRGKFHVEDYCFQLIPEQVPRPVLAEERYIVLVSGLELGGGEERLFSLQLLVDLLTGQLGDGDQQQASARIARVIVAGNSLSRSTQDRDSLSKAKYLTKKSSAGSVEAMKSLDDIMFQLSGSMDVAVMPGEFDPSNHIMPQQPLHRCMFPQSAAHATFASVTNPHDCCVDGVRILGTSGQPVEDIKRYSDIEDPLEILEKTLVWGHVAPTAPDTLSCYPFYEVDPFMLAECPHIYFTGNQPEFKHKVYKGSGGQEVLLVTVPRFCQTATAVLINLATLDCTPLTFHSRLPAAQSSSPEVDK</sequence>
<organism evidence="7 8">
    <name type="scientific">Batillaria attramentaria</name>
    <dbReference type="NCBI Taxonomy" id="370345"/>
    <lineage>
        <taxon>Eukaryota</taxon>
        <taxon>Metazoa</taxon>
        <taxon>Spiralia</taxon>
        <taxon>Lophotrochozoa</taxon>
        <taxon>Mollusca</taxon>
        <taxon>Gastropoda</taxon>
        <taxon>Caenogastropoda</taxon>
        <taxon>Sorbeoconcha</taxon>
        <taxon>Cerithioidea</taxon>
        <taxon>Batillariidae</taxon>
        <taxon>Batillaria</taxon>
    </lineage>
</organism>
<dbReference type="CDD" id="cd07387">
    <property type="entry name" value="MPP_PolD2_C"/>
    <property type="match status" value="1"/>
</dbReference>
<evidence type="ECO:0000256" key="4">
    <source>
        <dbReference type="ARBA" id="ARBA00023242"/>
    </source>
</evidence>
<protein>
    <recommendedName>
        <fullName evidence="9">DNA polymerase delta subunit 2</fullName>
    </recommendedName>
</protein>
<dbReference type="AlphaFoldDB" id="A0ABD0LG68"/>
<dbReference type="InterPro" id="IPR007185">
    <property type="entry name" value="DNA_pol_a/d/e_bsu"/>
</dbReference>
<feature type="domain" description="DNA polymerase alpha/delta/epsilon subunit B" evidence="5">
    <location>
        <begin position="292"/>
        <end position="506"/>
    </location>
</feature>
<evidence type="ECO:0000256" key="1">
    <source>
        <dbReference type="ARBA" id="ARBA00004123"/>
    </source>
</evidence>
<feature type="domain" description="DNA polymerase delta subunit OB-fold" evidence="6">
    <location>
        <begin position="143"/>
        <end position="272"/>
    </location>
</feature>
<keyword evidence="4" id="KW-0539">Nucleus</keyword>
<proteinExistence type="inferred from homology"/>
<dbReference type="InterPro" id="IPR041863">
    <property type="entry name" value="PolD2_C"/>
</dbReference>
<keyword evidence="3" id="KW-0235">DNA replication</keyword>
<dbReference type="Pfam" id="PF04042">
    <property type="entry name" value="DNA_pol_E_B"/>
    <property type="match status" value="1"/>
</dbReference>
<dbReference type="Proteomes" id="UP001519460">
    <property type="component" value="Unassembled WGS sequence"/>
</dbReference>
<evidence type="ECO:0000256" key="3">
    <source>
        <dbReference type="ARBA" id="ARBA00022705"/>
    </source>
</evidence>
<evidence type="ECO:0000313" key="7">
    <source>
        <dbReference type="EMBL" id="KAK7498469.1"/>
    </source>
</evidence>
<dbReference type="InterPro" id="IPR040663">
    <property type="entry name" value="DNA_pol_D_N"/>
</dbReference>
<comment type="subcellular location">
    <subcellularLocation>
        <location evidence="1">Nucleus</location>
    </subcellularLocation>
</comment>
<dbReference type="Gene3D" id="3.60.21.50">
    <property type="match status" value="1"/>
</dbReference>
<name>A0ABD0LG68_9CAEN</name>
<accession>A0ABD0LG68</accession>
<dbReference type="PANTHER" id="PTHR10416">
    <property type="entry name" value="DNA POLYMERASE DELTA SUBUNIT 2"/>
    <property type="match status" value="1"/>
</dbReference>
<dbReference type="PANTHER" id="PTHR10416:SF0">
    <property type="entry name" value="DNA POLYMERASE DELTA SUBUNIT 2"/>
    <property type="match status" value="1"/>
</dbReference>
<comment type="similarity">
    <text evidence="2">Belongs to the DNA polymerase delta/II small subunit family.</text>
</comment>
<dbReference type="GO" id="GO:1902969">
    <property type="term" value="P:mitotic DNA replication"/>
    <property type="evidence" value="ECO:0007669"/>
    <property type="project" value="UniProtKB-ARBA"/>
</dbReference>
<dbReference type="Pfam" id="PF18018">
    <property type="entry name" value="DNA_pol_D_N"/>
    <property type="match status" value="1"/>
</dbReference>
<reference evidence="7 8" key="1">
    <citation type="journal article" date="2023" name="Sci. Data">
        <title>Genome assembly of the Korean intertidal mud-creeper Batillaria attramentaria.</title>
        <authorList>
            <person name="Patra A.K."/>
            <person name="Ho P.T."/>
            <person name="Jun S."/>
            <person name="Lee S.J."/>
            <person name="Kim Y."/>
            <person name="Won Y.J."/>
        </authorList>
    </citation>
    <scope>NUCLEOTIDE SEQUENCE [LARGE SCALE GENOMIC DNA]</scope>
    <source>
        <strain evidence="7">Wonlab-2016</strain>
    </source>
</reference>
<dbReference type="EMBL" id="JACVVK020000050">
    <property type="protein sequence ID" value="KAK7498469.1"/>
    <property type="molecule type" value="Genomic_DNA"/>
</dbReference>
<evidence type="ECO:0008006" key="9">
    <source>
        <dbReference type="Google" id="ProtNLM"/>
    </source>
</evidence>
<dbReference type="GO" id="GO:0043625">
    <property type="term" value="C:delta DNA polymerase complex"/>
    <property type="evidence" value="ECO:0007669"/>
    <property type="project" value="UniProtKB-ARBA"/>
</dbReference>
<dbReference type="InterPro" id="IPR024826">
    <property type="entry name" value="DNA_pol_delta/II_ssu"/>
</dbReference>
<evidence type="ECO:0000256" key="2">
    <source>
        <dbReference type="ARBA" id="ARBA00006035"/>
    </source>
</evidence>
<evidence type="ECO:0000259" key="6">
    <source>
        <dbReference type="Pfam" id="PF18018"/>
    </source>
</evidence>
<evidence type="ECO:0000259" key="5">
    <source>
        <dbReference type="Pfam" id="PF04042"/>
    </source>
</evidence>
<dbReference type="FunFam" id="3.60.21.50:FF:000002">
    <property type="entry name" value="DNA polymerase delta small subunit"/>
    <property type="match status" value="1"/>
</dbReference>
<evidence type="ECO:0000313" key="8">
    <source>
        <dbReference type="Proteomes" id="UP001519460"/>
    </source>
</evidence>